<sequence>MLAGLEYPFGMGALIDHIKSEWSVLKGAPMAFIIVLVFAVCLGFTGGMMWRGQEVANAESKASAVEAELHYSDRQLQDIKERLKQAPPSSVDIIGGQKGPDAPKAKQLKDIFSDSGWQVDTGSPTEGDLHNLTLRTKDETSASAVAGALKNAGVDFKAIKAPSATNTTDFVLGANGS</sequence>
<keyword evidence="3" id="KW-1185">Reference proteome</keyword>
<evidence type="ECO:0000313" key="2">
    <source>
        <dbReference type="EMBL" id="THF58715.1"/>
    </source>
</evidence>
<accession>A0ABY2QCT0</accession>
<comment type="caution">
    <text evidence="2">The sequence shown here is derived from an EMBL/GenBank/DDBJ whole genome shotgun (WGS) entry which is preliminary data.</text>
</comment>
<evidence type="ECO:0008006" key="4">
    <source>
        <dbReference type="Google" id="ProtNLM"/>
    </source>
</evidence>
<evidence type="ECO:0000256" key="1">
    <source>
        <dbReference type="SAM" id="Phobius"/>
    </source>
</evidence>
<keyword evidence="1" id="KW-0472">Membrane</keyword>
<evidence type="ECO:0000313" key="3">
    <source>
        <dbReference type="Proteomes" id="UP000306441"/>
    </source>
</evidence>
<proteinExistence type="predicted"/>
<protein>
    <recommendedName>
        <fullName evidence="4">LytR/CpsA/Psr regulator C-terminal domain-containing protein</fullName>
    </recommendedName>
</protein>
<dbReference type="Proteomes" id="UP000306441">
    <property type="component" value="Unassembled WGS sequence"/>
</dbReference>
<keyword evidence="1" id="KW-0812">Transmembrane</keyword>
<dbReference type="RefSeq" id="WP_136354047.1">
    <property type="nucleotide sequence ID" value="NZ_SSNY01000002.1"/>
</dbReference>
<gene>
    <name evidence="2" type="ORF">E6C48_03390</name>
</gene>
<feature type="transmembrane region" description="Helical" evidence="1">
    <location>
        <begin position="30"/>
        <end position="50"/>
    </location>
</feature>
<dbReference type="EMBL" id="SSNY01000002">
    <property type="protein sequence ID" value="THF58715.1"/>
    <property type="molecule type" value="Genomic_DNA"/>
</dbReference>
<keyword evidence="1" id="KW-1133">Transmembrane helix</keyword>
<name>A0ABY2QCT0_9HYPH</name>
<organism evidence="2 3">
    <name type="scientific">Ollibium composti</name>
    <dbReference type="NCBI Taxonomy" id="2675109"/>
    <lineage>
        <taxon>Bacteria</taxon>
        <taxon>Pseudomonadati</taxon>
        <taxon>Pseudomonadota</taxon>
        <taxon>Alphaproteobacteria</taxon>
        <taxon>Hyphomicrobiales</taxon>
        <taxon>Phyllobacteriaceae</taxon>
        <taxon>Ollibium</taxon>
    </lineage>
</organism>
<reference evidence="2 3" key="1">
    <citation type="submission" date="2019-04" db="EMBL/GenBank/DDBJ databases">
        <title>Mesorhizobium composti sp. nov., isolated from compost.</title>
        <authorList>
            <person name="Lin S.-Y."/>
            <person name="Hameed A."/>
            <person name="Hsieh Y.-T."/>
            <person name="Young C.-C."/>
        </authorList>
    </citation>
    <scope>NUCLEOTIDE SEQUENCE [LARGE SCALE GENOMIC DNA]</scope>
    <source>
        <strain evidence="2 3">CC-YTH430</strain>
    </source>
</reference>